<organism evidence="3 4">
    <name type="scientific">Microvirgula aerodenitrificans</name>
    <dbReference type="NCBI Taxonomy" id="57480"/>
    <lineage>
        <taxon>Bacteria</taxon>
        <taxon>Pseudomonadati</taxon>
        <taxon>Pseudomonadota</taxon>
        <taxon>Betaproteobacteria</taxon>
        <taxon>Neisseriales</taxon>
        <taxon>Aquaspirillaceae</taxon>
        <taxon>Microvirgula</taxon>
    </lineage>
</organism>
<keyword evidence="2" id="KW-0175">Coiled coil</keyword>
<name>A0A2S0PBG0_9NEIS</name>
<dbReference type="PANTHER" id="PTHR38768">
    <property type="entry name" value="UPF0502 PROTEIN YCEH"/>
    <property type="match status" value="1"/>
</dbReference>
<dbReference type="KEGG" id="maer:DAI18_12300"/>
<evidence type="ECO:0000256" key="1">
    <source>
        <dbReference type="HAMAP-Rule" id="MF_01584"/>
    </source>
</evidence>
<evidence type="ECO:0000256" key="2">
    <source>
        <dbReference type="SAM" id="Coils"/>
    </source>
</evidence>
<gene>
    <name evidence="3" type="ORF">DAI18_12300</name>
</gene>
<dbReference type="InterPro" id="IPR036390">
    <property type="entry name" value="WH_DNA-bd_sf"/>
</dbReference>
<sequence>MSVPVLSALEARILGVLVEKQRTVPDTYPLSLNALLAGCNQKTSRDPVMSAGESDVLAALDALRSHSFVIESSGGRVIRYAHNTERVLSVPTQSVAILSTLMLRGPQTAAELRANCERLHRFADVSAVEAFLDELSERGDGALVCMLPKAPGSRENRWMHLLCGEPGPELLAPSADTRPAPRSDAALQARVEQLEEEVAGLRERLDRVCGELGL</sequence>
<evidence type="ECO:0000313" key="3">
    <source>
        <dbReference type="EMBL" id="AVY94730.1"/>
    </source>
</evidence>
<dbReference type="Gene3D" id="1.10.10.10">
    <property type="entry name" value="Winged helix-like DNA-binding domain superfamily/Winged helix DNA-binding domain"/>
    <property type="match status" value="2"/>
</dbReference>
<feature type="coiled-coil region" evidence="2">
    <location>
        <begin position="184"/>
        <end position="211"/>
    </location>
</feature>
<dbReference type="RefSeq" id="WP_028500554.1">
    <property type="nucleotide sequence ID" value="NZ_CP028519.1"/>
</dbReference>
<dbReference type="STRING" id="1122240.GCA_000620105_01698"/>
<protein>
    <submittedName>
        <fullName evidence="3">DUF480 domain-containing protein</fullName>
    </submittedName>
</protein>
<comment type="similarity">
    <text evidence="1">Belongs to the UPF0502 family.</text>
</comment>
<dbReference type="Pfam" id="PF04337">
    <property type="entry name" value="DUF480"/>
    <property type="match status" value="1"/>
</dbReference>
<dbReference type="Proteomes" id="UP000244173">
    <property type="component" value="Chromosome"/>
</dbReference>
<proteinExistence type="inferred from homology"/>
<dbReference type="EMBL" id="CP028519">
    <property type="protein sequence ID" value="AVY94730.1"/>
    <property type="molecule type" value="Genomic_DNA"/>
</dbReference>
<accession>A0A2S0PBG0</accession>
<reference evidence="3 4" key="1">
    <citation type="submission" date="2018-04" db="EMBL/GenBank/DDBJ databases">
        <title>Denitrifier Microvirgula.</title>
        <authorList>
            <person name="Anderson E."/>
            <person name="Jang J."/>
            <person name="Ishii S."/>
        </authorList>
    </citation>
    <scope>NUCLEOTIDE SEQUENCE [LARGE SCALE GENOMIC DNA]</scope>
    <source>
        <strain evidence="3 4">BE2.4</strain>
    </source>
</reference>
<evidence type="ECO:0000313" key="4">
    <source>
        <dbReference type="Proteomes" id="UP000244173"/>
    </source>
</evidence>
<dbReference type="AlphaFoldDB" id="A0A2S0PBG0"/>
<dbReference type="PANTHER" id="PTHR38768:SF1">
    <property type="entry name" value="UPF0502 PROTEIN YCEH"/>
    <property type="match status" value="1"/>
</dbReference>
<dbReference type="SUPFAM" id="SSF46785">
    <property type="entry name" value="Winged helix' DNA-binding domain"/>
    <property type="match status" value="2"/>
</dbReference>
<dbReference type="InterPro" id="IPR007432">
    <property type="entry name" value="DUF480"/>
</dbReference>
<dbReference type="OrthoDB" id="9784785at2"/>
<keyword evidence="4" id="KW-1185">Reference proteome</keyword>
<dbReference type="InterPro" id="IPR036388">
    <property type="entry name" value="WH-like_DNA-bd_sf"/>
</dbReference>
<dbReference type="HAMAP" id="MF_01584">
    <property type="entry name" value="UPF0502"/>
    <property type="match status" value="1"/>
</dbReference>